<dbReference type="EMBL" id="BAEH01000021">
    <property type="protein sequence ID" value="GAB17197.1"/>
    <property type="molecule type" value="Genomic_DNA"/>
</dbReference>
<evidence type="ECO:0000259" key="1">
    <source>
        <dbReference type="Pfam" id="PF01636"/>
    </source>
</evidence>
<dbReference type="eggNOG" id="COG3173">
    <property type="taxonomic scope" value="Bacteria"/>
</dbReference>
<dbReference type="InterPro" id="IPR041726">
    <property type="entry name" value="ACAD10_11_N"/>
</dbReference>
<comment type="caution">
    <text evidence="2">The sequence shown here is derived from an EMBL/GenBank/DDBJ whole genome shotgun (WGS) entry which is preliminary data.</text>
</comment>
<feature type="domain" description="Aminoglycoside phosphotransferase" evidence="1">
    <location>
        <begin position="31"/>
        <end position="255"/>
    </location>
</feature>
<gene>
    <name evidence="2" type="ORF">GOEFS_021_00240</name>
</gene>
<dbReference type="RefSeq" id="WP_007316535.1">
    <property type="nucleotide sequence ID" value="NZ_BAEH01000021.1"/>
</dbReference>
<dbReference type="AlphaFoldDB" id="H0QWJ6"/>
<dbReference type="OrthoDB" id="3806873at2"/>
<dbReference type="Proteomes" id="UP000035034">
    <property type="component" value="Unassembled WGS sequence"/>
</dbReference>
<dbReference type="PANTHER" id="PTHR21310">
    <property type="entry name" value="AMINOGLYCOSIDE PHOSPHOTRANSFERASE-RELATED-RELATED"/>
    <property type="match status" value="1"/>
</dbReference>
<dbReference type="InterPro" id="IPR051678">
    <property type="entry name" value="AGP_Transferase"/>
</dbReference>
<dbReference type="Pfam" id="PF01636">
    <property type="entry name" value="APH"/>
    <property type="match status" value="1"/>
</dbReference>
<dbReference type="InterPro" id="IPR002575">
    <property type="entry name" value="Aminoglycoside_PTrfase"/>
</dbReference>
<reference evidence="2 3" key="1">
    <citation type="submission" date="2011-12" db="EMBL/GenBank/DDBJ databases">
        <title>Whole genome shotgun sequence of Gordonia effusa NBRC 100432.</title>
        <authorList>
            <person name="Yoshida I."/>
            <person name="Takarada H."/>
            <person name="Hosoyama A."/>
            <person name="Tsuchikane K."/>
            <person name="Katsumata H."/>
            <person name="Yamazaki S."/>
            <person name="Fujita N."/>
        </authorList>
    </citation>
    <scope>NUCLEOTIDE SEQUENCE [LARGE SCALE GENOMIC DNA]</scope>
    <source>
        <strain evidence="2 3">NBRC 100432</strain>
    </source>
</reference>
<evidence type="ECO:0000313" key="2">
    <source>
        <dbReference type="EMBL" id="GAB17197.1"/>
    </source>
</evidence>
<dbReference type="CDD" id="cd05154">
    <property type="entry name" value="ACAD10_11_N-like"/>
    <property type="match status" value="1"/>
</dbReference>
<dbReference type="Gene3D" id="3.90.1200.10">
    <property type="match status" value="1"/>
</dbReference>
<proteinExistence type="predicted"/>
<dbReference type="InterPro" id="IPR011009">
    <property type="entry name" value="Kinase-like_dom_sf"/>
</dbReference>
<dbReference type="STRING" id="1077974.GOEFS_021_00240"/>
<keyword evidence="3" id="KW-1185">Reference proteome</keyword>
<dbReference type="PANTHER" id="PTHR21310:SF40">
    <property type="entry name" value="AMINOGLYCOSIDE PHOSPHOTRANSFERASE DOMAIN-CONTAINING PROTEIN-RELATED"/>
    <property type="match status" value="1"/>
</dbReference>
<name>H0QWJ6_9ACTN</name>
<organism evidence="2 3">
    <name type="scientific">Gordonia effusa NBRC 100432</name>
    <dbReference type="NCBI Taxonomy" id="1077974"/>
    <lineage>
        <taxon>Bacteria</taxon>
        <taxon>Bacillati</taxon>
        <taxon>Actinomycetota</taxon>
        <taxon>Actinomycetes</taxon>
        <taxon>Mycobacteriales</taxon>
        <taxon>Gordoniaceae</taxon>
        <taxon>Gordonia</taxon>
    </lineage>
</organism>
<dbReference type="Gene3D" id="3.30.200.20">
    <property type="entry name" value="Phosphorylase Kinase, domain 1"/>
    <property type="match status" value="1"/>
</dbReference>
<dbReference type="SUPFAM" id="SSF56112">
    <property type="entry name" value="Protein kinase-like (PK-like)"/>
    <property type="match status" value="1"/>
</dbReference>
<accession>H0QWJ6</accession>
<evidence type="ECO:0000313" key="3">
    <source>
        <dbReference type="Proteomes" id="UP000035034"/>
    </source>
</evidence>
<protein>
    <recommendedName>
        <fullName evidence="1">Aminoglycoside phosphotransferase domain-containing protein</fullName>
    </recommendedName>
</protein>
<sequence length="338" mass="37089">MPTHSPAGIDVEAVSDWFAVNVPDSVLPLDFTQLAGGRSNLTYLVDDARGGRWVLRRPPLTSTAPTAHNMTREWSILSLLQPSVAPTPTPIALCSEPAVTGAQFYVMEYVPGIVVECDDDAEQFSAAMQRKLSEGTIDALAALHLIPCETTEFDEFRRSGTYLERQLRRWSAQIEGSGGATAEWSRAYRLLVDRRPAERYVGVVHGDYRLGNLLIDDAGAVRGILDWELWSVGDVLADVGWLVATWSSPDVVGWAPCAGSGFLTPDELVSRYEYATGYDASDIDYYHAFALWRLACIAEGVLVRYRAGAMGEAEDVDFDLLTRRPGLLAERALTILSG</sequence>